<name>A0A177B590_9BILA</name>
<dbReference type="Proteomes" id="UP000078046">
    <property type="component" value="Unassembled WGS sequence"/>
</dbReference>
<organism evidence="1 2">
    <name type="scientific">Intoshia linei</name>
    <dbReference type="NCBI Taxonomy" id="1819745"/>
    <lineage>
        <taxon>Eukaryota</taxon>
        <taxon>Metazoa</taxon>
        <taxon>Spiralia</taxon>
        <taxon>Lophotrochozoa</taxon>
        <taxon>Mesozoa</taxon>
        <taxon>Orthonectida</taxon>
        <taxon>Rhopaluridae</taxon>
        <taxon>Intoshia</taxon>
    </lineage>
</organism>
<proteinExistence type="predicted"/>
<dbReference type="EMBL" id="LWCA01000374">
    <property type="protein sequence ID" value="OAF68872.1"/>
    <property type="molecule type" value="Genomic_DNA"/>
</dbReference>
<comment type="caution">
    <text evidence="1">The sequence shown here is derived from an EMBL/GenBank/DDBJ whole genome shotgun (WGS) entry which is preliminary data.</text>
</comment>
<dbReference type="AlphaFoldDB" id="A0A177B590"/>
<evidence type="ECO:0000313" key="2">
    <source>
        <dbReference type="Proteomes" id="UP000078046"/>
    </source>
</evidence>
<accession>A0A177B590</accession>
<reference evidence="1 2" key="1">
    <citation type="submission" date="2016-04" db="EMBL/GenBank/DDBJ databases">
        <title>The genome of Intoshia linei affirms orthonectids as highly simplified spiralians.</title>
        <authorList>
            <person name="Mikhailov K.V."/>
            <person name="Slusarev G.S."/>
            <person name="Nikitin M.A."/>
            <person name="Logacheva M.D."/>
            <person name="Penin A."/>
            <person name="Aleoshin V."/>
            <person name="Panchin Y.V."/>
        </authorList>
    </citation>
    <scope>NUCLEOTIDE SEQUENCE [LARGE SCALE GENOMIC DNA]</scope>
    <source>
        <strain evidence="1">Intl2013</strain>
        <tissue evidence="1">Whole animal</tissue>
    </source>
</reference>
<protein>
    <submittedName>
        <fullName evidence="1">Uncharacterized protein</fullName>
    </submittedName>
</protein>
<keyword evidence="2" id="KW-1185">Reference proteome</keyword>
<gene>
    <name evidence="1" type="ORF">A3Q56_03391</name>
</gene>
<sequence>MSNYSDETNTSSENTQFKRKYNSVRKLASNVRSKFASSDFRKKMEDNEQNFQPSSVHINISSNSVIDPNFLLQQFYNVTDNKVITYKQLNRRKMLELQGLLNLFYHSFDHDECILNTETFPKYLDELKLILKQISTLRLNQSSISLRLSAYVCSKQDCIENIILLVLKVFNVILKTVENAGVYITTSFDIDPMIATFFETINFLYTNTAGDDEKFDNIILNRNALNILISGIDLCYNLTCINKKYHKKLQKYFPTLVDIQYLIQQLDIDEDKEFSTLKLLANSVKGLYSFK</sequence>
<evidence type="ECO:0000313" key="1">
    <source>
        <dbReference type="EMBL" id="OAF68872.1"/>
    </source>
</evidence>